<name>A0A0A8YHX3_ARUDO</name>
<accession>A0A0A8YHX3</accession>
<dbReference type="AlphaFoldDB" id="A0A0A8YHX3"/>
<sequence length="34" mass="3865">MASWPLVEFMLKPELLASLNKLHLRKVCHISSAT</sequence>
<reference evidence="1" key="2">
    <citation type="journal article" date="2015" name="Data Brief">
        <title>Shoot transcriptome of the giant reed, Arundo donax.</title>
        <authorList>
            <person name="Barrero R.A."/>
            <person name="Guerrero F.D."/>
            <person name="Moolhuijzen P."/>
            <person name="Goolsby J.A."/>
            <person name="Tidwell J."/>
            <person name="Bellgard S.E."/>
            <person name="Bellgard M.I."/>
        </authorList>
    </citation>
    <scope>NUCLEOTIDE SEQUENCE</scope>
    <source>
        <tissue evidence="1">Shoot tissue taken approximately 20 cm above the soil surface</tissue>
    </source>
</reference>
<protein>
    <submittedName>
        <fullName evidence="1">Uncharacterized protein</fullName>
    </submittedName>
</protein>
<dbReference type="EMBL" id="GBRH01275528">
    <property type="protein sequence ID" value="JAD22367.1"/>
    <property type="molecule type" value="Transcribed_RNA"/>
</dbReference>
<organism evidence="1">
    <name type="scientific">Arundo donax</name>
    <name type="common">Giant reed</name>
    <name type="synonym">Donax arundinaceus</name>
    <dbReference type="NCBI Taxonomy" id="35708"/>
    <lineage>
        <taxon>Eukaryota</taxon>
        <taxon>Viridiplantae</taxon>
        <taxon>Streptophyta</taxon>
        <taxon>Embryophyta</taxon>
        <taxon>Tracheophyta</taxon>
        <taxon>Spermatophyta</taxon>
        <taxon>Magnoliopsida</taxon>
        <taxon>Liliopsida</taxon>
        <taxon>Poales</taxon>
        <taxon>Poaceae</taxon>
        <taxon>PACMAD clade</taxon>
        <taxon>Arundinoideae</taxon>
        <taxon>Arundineae</taxon>
        <taxon>Arundo</taxon>
    </lineage>
</organism>
<reference evidence="1" key="1">
    <citation type="submission" date="2014-09" db="EMBL/GenBank/DDBJ databases">
        <authorList>
            <person name="Magalhaes I.L.F."/>
            <person name="Oliveira U."/>
            <person name="Santos F.R."/>
            <person name="Vidigal T.H.D.A."/>
            <person name="Brescovit A.D."/>
            <person name="Santos A.J."/>
        </authorList>
    </citation>
    <scope>NUCLEOTIDE SEQUENCE</scope>
    <source>
        <tissue evidence="1">Shoot tissue taken approximately 20 cm above the soil surface</tissue>
    </source>
</reference>
<evidence type="ECO:0000313" key="1">
    <source>
        <dbReference type="EMBL" id="JAD22367.1"/>
    </source>
</evidence>
<proteinExistence type="predicted"/>